<evidence type="ECO:0000313" key="1">
    <source>
        <dbReference type="EMBL" id="MEI4768723.1"/>
    </source>
</evidence>
<dbReference type="RefSeq" id="WP_336496278.1">
    <property type="nucleotide sequence ID" value="NZ_JBAWSY010000002.1"/>
</dbReference>
<dbReference type="InterPro" id="IPR010461">
    <property type="entry name" value="ComK"/>
</dbReference>
<protein>
    <submittedName>
        <fullName evidence="1">Competence protein ComK</fullName>
    </submittedName>
</protein>
<name>A0ABU8F138_9BACI</name>
<accession>A0ABU8F138</accession>
<reference evidence="1 2" key="1">
    <citation type="submission" date="2024-01" db="EMBL/GenBank/DDBJ databases">
        <title>Seven novel Bacillus-like species.</title>
        <authorList>
            <person name="Liu G."/>
        </authorList>
    </citation>
    <scope>NUCLEOTIDE SEQUENCE [LARGE SCALE GENOMIC DNA]</scope>
    <source>
        <strain evidence="1 2">FJAT-51614</strain>
    </source>
</reference>
<proteinExistence type="predicted"/>
<dbReference type="EMBL" id="JBAWSY010000002">
    <property type="protein sequence ID" value="MEI4768723.1"/>
    <property type="molecule type" value="Genomic_DNA"/>
</dbReference>
<organism evidence="1 2">
    <name type="scientific">Psychrobacillus mangrovi</name>
    <dbReference type="NCBI Taxonomy" id="3117745"/>
    <lineage>
        <taxon>Bacteria</taxon>
        <taxon>Bacillati</taxon>
        <taxon>Bacillota</taxon>
        <taxon>Bacilli</taxon>
        <taxon>Bacillales</taxon>
        <taxon>Bacillaceae</taxon>
        <taxon>Psychrobacillus</taxon>
    </lineage>
</organism>
<sequence length="150" mass="17053">MKKCFFINKDTLLLASVFTGEHKAKIIKTHGIYYSPLSVQQLLGNACIQYASTLEGRIQAIKMLMNYFVKTPLLIDPNGVGAFPTMSSKNLECIWIFNHHFEVESLGKGKSKITFSNGETYIVNVSKNVLLKQKQRLHATIDTYRTIHRD</sequence>
<dbReference type="Proteomes" id="UP001364890">
    <property type="component" value="Unassembled WGS sequence"/>
</dbReference>
<dbReference type="Pfam" id="PF06338">
    <property type="entry name" value="ComK"/>
    <property type="match status" value="1"/>
</dbReference>
<evidence type="ECO:0000313" key="2">
    <source>
        <dbReference type="Proteomes" id="UP001364890"/>
    </source>
</evidence>
<gene>
    <name evidence="1" type="ORF">WAX74_03500</name>
</gene>
<keyword evidence="2" id="KW-1185">Reference proteome</keyword>
<comment type="caution">
    <text evidence="1">The sequence shown here is derived from an EMBL/GenBank/DDBJ whole genome shotgun (WGS) entry which is preliminary data.</text>
</comment>